<evidence type="ECO:0000256" key="4">
    <source>
        <dbReference type="ARBA" id="ARBA00023125"/>
    </source>
</evidence>
<dbReference type="InterPro" id="IPR014325">
    <property type="entry name" value="RNA_pol_sigma-E_actinobac"/>
</dbReference>
<dbReference type="GO" id="GO:0003677">
    <property type="term" value="F:DNA binding"/>
    <property type="evidence" value="ECO:0007669"/>
    <property type="project" value="UniProtKB-KW"/>
</dbReference>
<dbReference type="RefSeq" id="WP_191841209.1">
    <property type="nucleotide sequence ID" value="NZ_BAAALB010000014.1"/>
</dbReference>
<comment type="caution">
    <text evidence="8">The sequence shown here is derived from an EMBL/GenBank/DDBJ whole genome shotgun (WGS) entry which is preliminary data.</text>
</comment>
<dbReference type="SUPFAM" id="SSF88659">
    <property type="entry name" value="Sigma3 and sigma4 domains of RNA polymerase sigma factors"/>
    <property type="match status" value="1"/>
</dbReference>
<feature type="domain" description="RNA polymerase sigma-70 region 2" evidence="6">
    <location>
        <begin position="11"/>
        <end position="75"/>
    </location>
</feature>
<dbReference type="InterPro" id="IPR007630">
    <property type="entry name" value="RNA_pol_sigma70_r4"/>
</dbReference>
<sequence>MSDETAFADFVRQRGAALYRYGYLLTGSHHDADDLVQEALIRLRGKWQRLHTDDPIGYVRTTMARLHVSFWRRRKNRERPAASLPEVAVDDPGLASVDAEATQADALWAALATLPPRQRAVLVLRFYEQLTDAEIAETLHLTRGTIRGHASRGLEKLRSSHAVHHLAGVLS</sequence>
<dbReference type="GO" id="GO:0016987">
    <property type="term" value="F:sigma factor activity"/>
    <property type="evidence" value="ECO:0007669"/>
    <property type="project" value="UniProtKB-KW"/>
</dbReference>
<dbReference type="InterPro" id="IPR013325">
    <property type="entry name" value="RNA_pol_sigma_r2"/>
</dbReference>
<evidence type="ECO:0000256" key="1">
    <source>
        <dbReference type="ARBA" id="ARBA00010641"/>
    </source>
</evidence>
<keyword evidence="9" id="KW-1185">Reference proteome</keyword>
<gene>
    <name evidence="8" type="ORF">Cch02nite_09790</name>
</gene>
<comment type="similarity">
    <text evidence="1">Belongs to the sigma-70 factor family. ECF subfamily.</text>
</comment>
<evidence type="ECO:0000256" key="2">
    <source>
        <dbReference type="ARBA" id="ARBA00023015"/>
    </source>
</evidence>
<keyword evidence="8" id="KW-0240">DNA-directed RNA polymerase</keyword>
<organism evidence="8 9">
    <name type="scientific">Catellatospora chokoriensis</name>
    <dbReference type="NCBI Taxonomy" id="310353"/>
    <lineage>
        <taxon>Bacteria</taxon>
        <taxon>Bacillati</taxon>
        <taxon>Actinomycetota</taxon>
        <taxon>Actinomycetes</taxon>
        <taxon>Micromonosporales</taxon>
        <taxon>Micromonosporaceae</taxon>
        <taxon>Catellatospora</taxon>
    </lineage>
</organism>
<dbReference type="Gene3D" id="1.10.1740.10">
    <property type="match status" value="1"/>
</dbReference>
<dbReference type="SUPFAM" id="SSF88946">
    <property type="entry name" value="Sigma2 domain of RNA polymerase sigma factors"/>
    <property type="match status" value="1"/>
</dbReference>
<dbReference type="Gene3D" id="1.10.10.10">
    <property type="entry name" value="Winged helix-like DNA-binding domain superfamily/Winged helix DNA-binding domain"/>
    <property type="match status" value="1"/>
</dbReference>
<dbReference type="CDD" id="cd06171">
    <property type="entry name" value="Sigma70_r4"/>
    <property type="match status" value="1"/>
</dbReference>
<dbReference type="AlphaFoldDB" id="A0A8J3NP00"/>
<dbReference type="InterPro" id="IPR039425">
    <property type="entry name" value="RNA_pol_sigma-70-like"/>
</dbReference>
<proteinExistence type="inferred from homology"/>
<evidence type="ECO:0000256" key="5">
    <source>
        <dbReference type="ARBA" id="ARBA00023163"/>
    </source>
</evidence>
<dbReference type="PANTHER" id="PTHR43133">
    <property type="entry name" value="RNA POLYMERASE ECF-TYPE SIGMA FACTO"/>
    <property type="match status" value="1"/>
</dbReference>
<protein>
    <submittedName>
        <fullName evidence="8">DNA-directed RNA polymerase sigma-70 factor</fullName>
    </submittedName>
</protein>
<dbReference type="Proteomes" id="UP000619293">
    <property type="component" value="Unassembled WGS sequence"/>
</dbReference>
<dbReference type="Pfam" id="PF04542">
    <property type="entry name" value="Sigma70_r2"/>
    <property type="match status" value="1"/>
</dbReference>
<dbReference type="NCBIfam" id="TIGR02983">
    <property type="entry name" value="SigE-fam_strep"/>
    <property type="match status" value="1"/>
</dbReference>
<dbReference type="InterPro" id="IPR036388">
    <property type="entry name" value="WH-like_DNA-bd_sf"/>
</dbReference>
<dbReference type="NCBIfam" id="TIGR02937">
    <property type="entry name" value="sigma70-ECF"/>
    <property type="match status" value="1"/>
</dbReference>
<evidence type="ECO:0000256" key="3">
    <source>
        <dbReference type="ARBA" id="ARBA00023082"/>
    </source>
</evidence>
<keyword evidence="4" id="KW-0238">DNA-binding</keyword>
<dbReference type="InterPro" id="IPR014284">
    <property type="entry name" value="RNA_pol_sigma-70_dom"/>
</dbReference>
<evidence type="ECO:0000313" key="9">
    <source>
        <dbReference type="Proteomes" id="UP000619293"/>
    </source>
</evidence>
<dbReference type="EMBL" id="BONG01000004">
    <property type="protein sequence ID" value="GIF87535.1"/>
    <property type="molecule type" value="Genomic_DNA"/>
</dbReference>
<keyword evidence="2" id="KW-0805">Transcription regulation</keyword>
<accession>A0A8J3NP00</accession>
<dbReference type="Pfam" id="PF04545">
    <property type="entry name" value="Sigma70_r4"/>
    <property type="match status" value="1"/>
</dbReference>
<evidence type="ECO:0000259" key="6">
    <source>
        <dbReference type="Pfam" id="PF04542"/>
    </source>
</evidence>
<evidence type="ECO:0000259" key="7">
    <source>
        <dbReference type="Pfam" id="PF04545"/>
    </source>
</evidence>
<name>A0A8J3NP00_9ACTN</name>
<dbReference type="GO" id="GO:0000428">
    <property type="term" value="C:DNA-directed RNA polymerase complex"/>
    <property type="evidence" value="ECO:0007669"/>
    <property type="project" value="UniProtKB-KW"/>
</dbReference>
<dbReference type="InterPro" id="IPR013324">
    <property type="entry name" value="RNA_pol_sigma_r3/r4-like"/>
</dbReference>
<dbReference type="GO" id="GO:0006352">
    <property type="term" value="P:DNA-templated transcription initiation"/>
    <property type="evidence" value="ECO:0007669"/>
    <property type="project" value="InterPro"/>
</dbReference>
<reference evidence="8 9" key="1">
    <citation type="submission" date="2021-01" db="EMBL/GenBank/DDBJ databases">
        <title>Whole genome shotgun sequence of Catellatospora chokoriensis NBRC 107358.</title>
        <authorList>
            <person name="Komaki H."/>
            <person name="Tamura T."/>
        </authorList>
    </citation>
    <scope>NUCLEOTIDE SEQUENCE [LARGE SCALE GENOMIC DNA]</scope>
    <source>
        <strain evidence="8 9">NBRC 107358</strain>
    </source>
</reference>
<evidence type="ECO:0000313" key="8">
    <source>
        <dbReference type="EMBL" id="GIF87535.1"/>
    </source>
</evidence>
<dbReference type="PANTHER" id="PTHR43133:SF50">
    <property type="entry name" value="ECF RNA POLYMERASE SIGMA FACTOR SIGM"/>
    <property type="match status" value="1"/>
</dbReference>
<keyword evidence="5" id="KW-0804">Transcription</keyword>
<keyword evidence="3" id="KW-0731">Sigma factor</keyword>
<feature type="domain" description="RNA polymerase sigma-70 region 4" evidence="7">
    <location>
        <begin position="110"/>
        <end position="158"/>
    </location>
</feature>
<dbReference type="InterPro" id="IPR007627">
    <property type="entry name" value="RNA_pol_sigma70_r2"/>
</dbReference>